<accession>A0A2P2M2P5</accession>
<sequence>MEGNITVPFPLVEEQSKGYAVYEASLRSNPHEFM</sequence>
<reference evidence="1" key="1">
    <citation type="submission" date="2018-02" db="EMBL/GenBank/DDBJ databases">
        <title>Rhizophora mucronata_Transcriptome.</title>
        <authorList>
            <person name="Meera S.P."/>
            <person name="Sreeshan A."/>
            <person name="Augustine A."/>
        </authorList>
    </citation>
    <scope>NUCLEOTIDE SEQUENCE</scope>
    <source>
        <tissue evidence="1">Leaf</tissue>
    </source>
</reference>
<organism evidence="1">
    <name type="scientific">Rhizophora mucronata</name>
    <name type="common">Asiatic mangrove</name>
    <dbReference type="NCBI Taxonomy" id="61149"/>
    <lineage>
        <taxon>Eukaryota</taxon>
        <taxon>Viridiplantae</taxon>
        <taxon>Streptophyta</taxon>
        <taxon>Embryophyta</taxon>
        <taxon>Tracheophyta</taxon>
        <taxon>Spermatophyta</taxon>
        <taxon>Magnoliopsida</taxon>
        <taxon>eudicotyledons</taxon>
        <taxon>Gunneridae</taxon>
        <taxon>Pentapetalae</taxon>
        <taxon>rosids</taxon>
        <taxon>fabids</taxon>
        <taxon>Malpighiales</taxon>
        <taxon>Rhizophoraceae</taxon>
        <taxon>Rhizophora</taxon>
    </lineage>
</organism>
<evidence type="ECO:0000313" key="1">
    <source>
        <dbReference type="EMBL" id="MBX24474.1"/>
    </source>
</evidence>
<dbReference type="AlphaFoldDB" id="A0A2P2M2P5"/>
<proteinExistence type="predicted"/>
<protein>
    <submittedName>
        <fullName evidence="1">Uncharacterized protein</fullName>
    </submittedName>
</protein>
<dbReference type="EMBL" id="GGEC01043990">
    <property type="protein sequence ID" value="MBX24474.1"/>
    <property type="molecule type" value="Transcribed_RNA"/>
</dbReference>
<name>A0A2P2M2P5_RHIMU</name>